<dbReference type="KEGG" id="mva:Mvan_3895"/>
<dbReference type="GO" id="GO:0005524">
    <property type="term" value="F:ATP binding"/>
    <property type="evidence" value="ECO:0007669"/>
    <property type="project" value="InterPro"/>
</dbReference>
<feature type="domain" description="IstB-like ATP-binding" evidence="1">
    <location>
        <begin position="29"/>
        <end position="126"/>
    </location>
</feature>
<protein>
    <recommendedName>
        <fullName evidence="1">IstB-like ATP-binding domain-containing protein</fullName>
    </recommendedName>
</protein>
<evidence type="ECO:0000313" key="3">
    <source>
        <dbReference type="Proteomes" id="UP000009159"/>
    </source>
</evidence>
<dbReference type="Proteomes" id="UP000009159">
    <property type="component" value="Chromosome"/>
</dbReference>
<dbReference type="HOGENOM" id="CLU_1979840_0_0_11"/>
<dbReference type="EMBL" id="CP000511">
    <property type="protein sequence ID" value="ABM14674.1"/>
    <property type="molecule type" value="Genomic_DNA"/>
</dbReference>
<evidence type="ECO:0000259" key="1">
    <source>
        <dbReference type="Pfam" id="PF01695"/>
    </source>
</evidence>
<reference evidence="2" key="1">
    <citation type="submission" date="2006-12" db="EMBL/GenBank/DDBJ databases">
        <title>Complete sequence of Mycobacterium vanbaalenii PYR-1.</title>
        <authorList>
            <consortium name="US DOE Joint Genome Institute"/>
            <person name="Copeland A."/>
            <person name="Lucas S."/>
            <person name="Lapidus A."/>
            <person name="Barry K."/>
            <person name="Detter J.C."/>
            <person name="Glavina del Rio T."/>
            <person name="Hammon N."/>
            <person name="Israni S."/>
            <person name="Dalin E."/>
            <person name="Tice H."/>
            <person name="Pitluck S."/>
            <person name="Singan V."/>
            <person name="Schmutz J."/>
            <person name="Larimer F."/>
            <person name="Land M."/>
            <person name="Hauser L."/>
            <person name="Kyrpides N."/>
            <person name="Anderson I.J."/>
            <person name="Miller C."/>
            <person name="Richardson P."/>
        </authorList>
    </citation>
    <scope>NUCLEOTIDE SEQUENCE [LARGE SCALE GENOMIC DNA]</scope>
    <source>
        <strain evidence="2">PYR-1</strain>
    </source>
</reference>
<dbReference type="Pfam" id="PF01695">
    <property type="entry name" value="IstB_IS21"/>
    <property type="match status" value="1"/>
</dbReference>
<evidence type="ECO:0000313" key="2">
    <source>
        <dbReference type="EMBL" id="ABM14674.1"/>
    </source>
</evidence>
<gene>
    <name evidence="2" type="ordered locus">Mvan_3895</name>
</gene>
<proteinExistence type="predicted"/>
<dbReference type="InterPro" id="IPR002611">
    <property type="entry name" value="IstB_ATP-bd"/>
</dbReference>
<name>A1TBX4_MYCVP</name>
<dbReference type="eggNOG" id="COG1484">
    <property type="taxonomic scope" value="Bacteria"/>
</dbReference>
<sequence>MTKKPSITDTEPVAPPSVPPLAADLDAGLRRLKLAAVRRTAPEVLITAKTQRWTPEEVLRTLIETELAARDASNVVNRLKAAAFPVPKNLESFDVAASSIPPKTFDYLSSLEWIRAQQNLAIIGPAVING</sequence>
<dbReference type="STRING" id="350058.Mvan_3895"/>
<keyword evidence="3" id="KW-1185">Reference proteome</keyword>
<dbReference type="AlphaFoldDB" id="A1TBX4"/>
<organism evidence="2 3">
    <name type="scientific">Mycolicibacterium vanbaalenii (strain DSM 7251 / JCM 13017 / BCRC 16820 / KCTC 9966 / NRRL B-24157 / PYR-1)</name>
    <name type="common">Mycobacterium vanbaalenii</name>
    <dbReference type="NCBI Taxonomy" id="350058"/>
    <lineage>
        <taxon>Bacteria</taxon>
        <taxon>Bacillati</taxon>
        <taxon>Actinomycetota</taxon>
        <taxon>Actinomycetes</taxon>
        <taxon>Mycobacteriales</taxon>
        <taxon>Mycobacteriaceae</taxon>
        <taxon>Mycolicibacterium</taxon>
    </lineage>
</organism>
<accession>A1TBX4</accession>